<dbReference type="PANTHER" id="PTHR35369">
    <property type="entry name" value="BLR3025 PROTEIN-RELATED"/>
    <property type="match status" value="1"/>
</dbReference>
<name>A0AA48HMD6_9ALTE</name>
<dbReference type="Pfam" id="PF00817">
    <property type="entry name" value="IMS"/>
    <property type="match status" value="1"/>
</dbReference>
<dbReference type="GO" id="GO:0006281">
    <property type="term" value="P:DNA repair"/>
    <property type="evidence" value="ECO:0007669"/>
    <property type="project" value="InterPro"/>
</dbReference>
<accession>A0AA48HMD6</accession>
<evidence type="ECO:0000313" key="3">
    <source>
        <dbReference type="EMBL" id="BDX04514.1"/>
    </source>
</evidence>
<evidence type="ECO:0000313" key="4">
    <source>
        <dbReference type="Proteomes" id="UP001333710"/>
    </source>
</evidence>
<dbReference type="EMBL" id="AP027272">
    <property type="protein sequence ID" value="BDX04514.1"/>
    <property type="molecule type" value="Genomic_DNA"/>
</dbReference>
<keyword evidence="1" id="KW-0227">DNA damage</keyword>
<dbReference type="InterPro" id="IPR043502">
    <property type="entry name" value="DNA/RNA_pol_sf"/>
</dbReference>
<dbReference type="InterPro" id="IPR001126">
    <property type="entry name" value="UmuC"/>
</dbReference>
<dbReference type="AlphaFoldDB" id="A0AA48HMD6"/>
<organism evidence="3 4">
    <name type="scientific">Planctobacterium marinum</name>
    <dbReference type="NCBI Taxonomy" id="1631968"/>
    <lineage>
        <taxon>Bacteria</taxon>
        <taxon>Pseudomonadati</taxon>
        <taxon>Pseudomonadota</taxon>
        <taxon>Gammaproteobacteria</taxon>
        <taxon>Alteromonadales</taxon>
        <taxon>Alteromonadaceae</taxon>
        <taxon>Planctobacterium</taxon>
    </lineage>
</organism>
<dbReference type="Proteomes" id="UP001333710">
    <property type="component" value="Chromosome"/>
</dbReference>
<dbReference type="RefSeq" id="WP_338290289.1">
    <property type="nucleotide sequence ID" value="NZ_AP027272.1"/>
</dbReference>
<dbReference type="KEGG" id="pmaw:MACH26_00350"/>
<dbReference type="PANTHER" id="PTHR35369:SF2">
    <property type="entry name" value="BLR3025 PROTEIN"/>
    <property type="match status" value="1"/>
</dbReference>
<evidence type="ECO:0000256" key="1">
    <source>
        <dbReference type="ARBA" id="ARBA00022763"/>
    </source>
</evidence>
<feature type="domain" description="UmuC" evidence="2">
    <location>
        <begin position="24"/>
        <end position="148"/>
    </location>
</feature>
<proteinExistence type="predicted"/>
<dbReference type="CDD" id="cd03468">
    <property type="entry name" value="PolY_like"/>
    <property type="match status" value="1"/>
</dbReference>
<evidence type="ECO:0000259" key="2">
    <source>
        <dbReference type="Pfam" id="PF00817"/>
    </source>
</evidence>
<sequence>MKKLWLYLHFPALQMDCQFATENDKAIIILDAKDNRIRQLNSQAQQAGLKPGMGLGSASALCHELQVEPYNPDYETNKIKHLCDSLYQLTSDIVPFSSNGVLLRIHTMLRFYQGLDNYWQAISRTLHNNQVRFHYATGSTPFAAKLLAESGWDTITDNHPNMRKQLLAQPIEASELDNKTIENLKRVGIRLIGDLAAISLNDIAKRFDIQLLTYMGRLLGELHHSVNFYHPEKRFNRRLELLYEIDNTQILLPPATLLLEALEDFLLIREQVTEEIILSLHQREQASLPVQVNSAEGEYRATTWQALLKLKLENVQLKSPVYALSLETGNVRLKTAQSNDLFSGKKSVLSQAQLISLLQARLGLEKVQTVSLQDDFRPEYINCYQAAGKPLPAIPQLQANRPFFLLAKPQRLTEKVQLVQGPERILSGWWDDHPVLRDYFIAHSVQGRWYWVFRTTKQQWFLHGIFS</sequence>
<dbReference type="InterPro" id="IPR050356">
    <property type="entry name" value="SulA_CellDiv_inhibitor"/>
</dbReference>
<protein>
    <submittedName>
        <fullName evidence="3">Nucleotidyltransferase</fullName>
    </submittedName>
</protein>
<dbReference type="SUPFAM" id="SSF56672">
    <property type="entry name" value="DNA/RNA polymerases"/>
    <property type="match status" value="1"/>
</dbReference>
<keyword evidence="4" id="KW-1185">Reference proteome</keyword>
<gene>
    <name evidence="3" type="ORF">MACH26_00350</name>
</gene>
<reference evidence="3" key="1">
    <citation type="submission" date="2023-01" db="EMBL/GenBank/DDBJ databases">
        <title>Complete genome sequence of Planctobacterium marinum strain Dej080120_11.</title>
        <authorList>
            <person name="Ueki S."/>
            <person name="Maruyama F."/>
        </authorList>
    </citation>
    <scope>NUCLEOTIDE SEQUENCE</scope>
    <source>
        <strain evidence="3">Dej080120_11</strain>
    </source>
</reference>